<dbReference type="Pfam" id="PF07690">
    <property type="entry name" value="MFS_1"/>
    <property type="match status" value="1"/>
</dbReference>
<sequence length="507" mass="52825">MNRNPVKAIALWAMCLALFMANLDDTGVNVALPKIQVSLDADLSGLQWILNAYTLSAASLVLPSGTLGDMYGRKRVFLAGLVIFTTASAICAMAPNLGVLIAGRTLQGIGAASLVPGSLSILANTFPAPKEKAKAIGIWSAVSGLALVAGPVVGGLLADTLGWQSVFFLNLPLGAIAFWLTFCFVKEVGNLRQQPIDVPGFLLSIVLLASFTYALTEGNAGLWQSPLALGLLGVAGLSLLAFLIVESRSSHPMLPLNLFNNPTFAVVNVVSVFIFFTFVSLLFIFSLFLQQVQGYSATAAGVRFLPMNGAFVMASLVSGWLAARLGWRFAIAMGLAMASVATFSFTRMSADTEYGAILGSLVLSGLGAGLALSPLIAAAMSAIPSSKAGIASAVLNVSNRLGNVFGIAIQGTILTQRLASDLRRSLSAWNLPANVQDRLIADALHGGAKVPNDLPANISLDAIHRAIGNAFVSGLHATVLVASIALLAGALLILAFISPTYKGRSHF</sequence>
<dbReference type="InterPro" id="IPR011701">
    <property type="entry name" value="MFS"/>
</dbReference>
<feature type="transmembrane region" description="Helical" evidence="8">
    <location>
        <begin position="354"/>
        <end position="377"/>
    </location>
</feature>
<dbReference type="AlphaFoldDB" id="A0A1U7H8X6"/>
<organism evidence="10 11">
    <name type="scientific">Hydrococcus rivularis NIES-593</name>
    <dbReference type="NCBI Taxonomy" id="1921803"/>
    <lineage>
        <taxon>Bacteria</taxon>
        <taxon>Bacillati</taxon>
        <taxon>Cyanobacteriota</taxon>
        <taxon>Cyanophyceae</taxon>
        <taxon>Pleurocapsales</taxon>
        <taxon>Hydrococcaceae</taxon>
        <taxon>Hydrococcus</taxon>
    </lineage>
</organism>
<feature type="transmembrane region" description="Helical" evidence="8">
    <location>
        <begin position="196"/>
        <end position="215"/>
    </location>
</feature>
<dbReference type="SUPFAM" id="SSF103473">
    <property type="entry name" value="MFS general substrate transporter"/>
    <property type="match status" value="1"/>
</dbReference>
<keyword evidence="4" id="KW-1003">Cell membrane</keyword>
<feature type="transmembrane region" description="Helical" evidence="8">
    <location>
        <begin position="329"/>
        <end position="348"/>
    </location>
</feature>
<feature type="transmembrane region" description="Helical" evidence="8">
    <location>
        <begin position="227"/>
        <end position="245"/>
    </location>
</feature>
<evidence type="ECO:0000313" key="10">
    <source>
        <dbReference type="EMBL" id="OKH19890.1"/>
    </source>
</evidence>
<evidence type="ECO:0000256" key="7">
    <source>
        <dbReference type="ARBA" id="ARBA00023136"/>
    </source>
</evidence>
<dbReference type="PRINTS" id="PR01036">
    <property type="entry name" value="TCRTETB"/>
</dbReference>
<feature type="transmembrane region" description="Helical" evidence="8">
    <location>
        <begin position="138"/>
        <end position="157"/>
    </location>
</feature>
<feature type="transmembrane region" description="Helical" evidence="8">
    <location>
        <begin position="108"/>
        <end position="126"/>
    </location>
</feature>
<feature type="transmembrane region" description="Helical" evidence="8">
    <location>
        <begin position="76"/>
        <end position="102"/>
    </location>
</feature>
<evidence type="ECO:0000256" key="1">
    <source>
        <dbReference type="ARBA" id="ARBA00004651"/>
    </source>
</evidence>
<keyword evidence="6 8" id="KW-1133">Transmembrane helix</keyword>
<accession>A0A1U7H8X6</accession>
<comment type="similarity">
    <text evidence="2">Belongs to the major facilitator superfamily. EmrB family.</text>
</comment>
<feature type="transmembrane region" description="Helical" evidence="8">
    <location>
        <begin position="47"/>
        <end position="64"/>
    </location>
</feature>
<dbReference type="PROSITE" id="PS50850">
    <property type="entry name" value="MFS"/>
    <property type="match status" value="1"/>
</dbReference>
<keyword evidence="11" id="KW-1185">Reference proteome</keyword>
<comment type="subcellular location">
    <subcellularLocation>
        <location evidence="1">Cell membrane</location>
        <topology evidence="1">Multi-pass membrane protein</topology>
    </subcellularLocation>
</comment>
<comment type="caution">
    <text evidence="10">The sequence shown here is derived from an EMBL/GenBank/DDBJ whole genome shotgun (WGS) entry which is preliminary data.</text>
</comment>
<feature type="domain" description="Major facilitator superfamily (MFS) profile" evidence="9">
    <location>
        <begin position="10"/>
        <end position="501"/>
    </location>
</feature>
<gene>
    <name evidence="10" type="ORF">NIES593_20345</name>
</gene>
<dbReference type="GO" id="GO:0022857">
    <property type="term" value="F:transmembrane transporter activity"/>
    <property type="evidence" value="ECO:0007669"/>
    <property type="project" value="InterPro"/>
</dbReference>
<dbReference type="EMBL" id="MRCB01000036">
    <property type="protein sequence ID" value="OKH19890.1"/>
    <property type="molecule type" value="Genomic_DNA"/>
</dbReference>
<keyword evidence="3" id="KW-0813">Transport</keyword>
<dbReference type="Proteomes" id="UP000186868">
    <property type="component" value="Unassembled WGS sequence"/>
</dbReference>
<evidence type="ECO:0000259" key="9">
    <source>
        <dbReference type="PROSITE" id="PS50850"/>
    </source>
</evidence>
<dbReference type="PANTHER" id="PTHR42718">
    <property type="entry name" value="MAJOR FACILITATOR SUPERFAMILY MULTIDRUG TRANSPORTER MFSC"/>
    <property type="match status" value="1"/>
</dbReference>
<evidence type="ECO:0000256" key="4">
    <source>
        <dbReference type="ARBA" id="ARBA00022475"/>
    </source>
</evidence>
<evidence type="ECO:0000256" key="3">
    <source>
        <dbReference type="ARBA" id="ARBA00022448"/>
    </source>
</evidence>
<proteinExistence type="inferred from homology"/>
<feature type="transmembrane region" description="Helical" evidence="8">
    <location>
        <begin position="301"/>
        <end position="322"/>
    </location>
</feature>
<evidence type="ECO:0000256" key="6">
    <source>
        <dbReference type="ARBA" id="ARBA00022989"/>
    </source>
</evidence>
<keyword evidence="5 8" id="KW-0812">Transmembrane</keyword>
<dbReference type="OrthoDB" id="102502at2"/>
<dbReference type="GO" id="GO:0005886">
    <property type="term" value="C:plasma membrane"/>
    <property type="evidence" value="ECO:0007669"/>
    <property type="project" value="UniProtKB-SubCell"/>
</dbReference>
<keyword evidence="7 8" id="KW-0472">Membrane</keyword>
<dbReference type="Gene3D" id="1.20.1250.20">
    <property type="entry name" value="MFS general substrate transporter like domains"/>
    <property type="match status" value="1"/>
</dbReference>
<feature type="transmembrane region" description="Helical" evidence="8">
    <location>
        <begin position="163"/>
        <end position="184"/>
    </location>
</feature>
<dbReference type="InterPro" id="IPR036259">
    <property type="entry name" value="MFS_trans_sf"/>
</dbReference>
<evidence type="ECO:0000256" key="5">
    <source>
        <dbReference type="ARBA" id="ARBA00022692"/>
    </source>
</evidence>
<dbReference type="InterPro" id="IPR004638">
    <property type="entry name" value="EmrB-like"/>
</dbReference>
<dbReference type="InterPro" id="IPR020846">
    <property type="entry name" value="MFS_dom"/>
</dbReference>
<dbReference type="PANTHER" id="PTHR42718:SF9">
    <property type="entry name" value="MAJOR FACILITATOR SUPERFAMILY MULTIDRUG TRANSPORTER MFSC"/>
    <property type="match status" value="1"/>
</dbReference>
<evidence type="ECO:0000313" key="11">
    <source>
        <dbReference type="Proteomes" id="UP000186868"/>
    </source>
</evidence>
<feature type="transmembrane region" description="Helical" evidence="8">
    <location>
        <begin position="475"/>
        <end position="497"/>
    </location>
</feature>
<dbReference type="STRING" id="1921803.NIES593_20345"/>
<dbReference type="CDD" id="cd17321">
    <property type="entry name" value="MFS_MMR_MDR_like"/>
    <property type="match status" value="1"/>
</dbReference>
<dbReference type="NCBIfam" id="TIGR00711">
    <property type="entry name" value="efflux_EmrB"/>
    <property type="match status" value="1"/>
</dbReference>
<evidence type="ECO:0000256" key="8">
    <source>
        <dbReference type="SAM" id="Phobius"/>
    </source>
</evidence>
<protein>
    <recommendedName>
        <fullName evidence="9">Major facilitator superfamily (MFS) profile domain-containing protein</fullName>
    </recommendedName>
</protein>
<evidence type="ECO:0000256" key="2">
    <source>
        <dbReference type="ARBA" id="ARBA00008537"/>
    </source>
</evidence>
<dbReference type="Gene3D" id="1.20.1720.10">
    <property type="entry name" value="Multidrug resistance protein D"/>
    <property type="match status" value="1"/>
</dbReference>
<name>A0A1U7H8X6_9CYAN</name>
<reference evidence="10 11" key="1">
    <citation type="submission" date="2016-11" db="EMBL/GenBank/DDBJ databases">
        <title>Draft Genome Sequences of Nine Cyanobacterial Strains from Diverse Habitats.</title>
        <authorList>
            <person name="Zhu T."/>
            <person name="Hou S."/>
            <person name="Lu X."/>
            <person name="Hess W.R."/>
        </authorList>
    </citation>
    <scope>NUCLEOTIDE SEQUENCE [LARGE SCALE GENOMIC DNA]</scope>
    <source>
        <strain evidence="10 11">NIES-593</strain>
    </source>
</reference>
<feature type="transmembrane region" description="Helical" evidence="8">
    <location>
        <begin position="266"/>
        <end position="289"/>
    </location>
</feature>
<dbReference type="RefSeq" id="WP_073601330.1">
    <property type="nucleotide sequence ID" value="NZ_MRCB01000036.1"/>
</dbReference>